<dbReference type="Pfam" id="PF03083">
    <property type="entry name" value="MtN3_slv"/>
    <property type="match status" value="1"/>
</dbReference>
<dbReference type="Gene3D" id="1.20.1280.290">
    <property type="match status" value="1"/>
</dbReference>
<evidence type="ECO:0008006" key="4">
    <source>
        <dbReference type="Google" id="ProtNLM"/>
    </source>
</evidence>
<sequence>MEATRDWIGDIASALTIASFVGSLSISWRVWRARSSAGVAFLPLAVVITCMQIWLFYGRATGETRVTLVSACGLVLTTVNATVHCIFAPDFGSELQLVVALMLMCVVPSVMGVAQLGGMAFSWSVAYNLVPIRAIPSFPRMKTGLWRITIFGLWTVYGWLAGDQPLYASNLIGFIAGIGEIASCFRMLLPDSFRPELQ</sequence>
<proteinExistence type="predicted"/>
<feature type="transmembrane region" description="Helical" evidence="1">
    <location>
        <begin position="167"/>
        <end position="189"/>
    </location>
</feature>
<evidence type="ECO:0000313" key="3">
    <source>
        <dbReference type="Proteomes" id="UP000821837"/>
    </source>
</evidence>
<protein>
    <recommendedName>
        <fullName evidence="4">Sugar transporter SWEET1</fullName>
    </recommendedName>
</protein>
<dbReference type="AlphaFoldDB" id="A0A9D4Q770"/>
<dbReference type="InterPro" id="IPR004316">
    <property type="entry name" value="SWEET_rpt"/>
</dbReference>
<feature type="transmembrane region" description="Helical" evidence="1">
    <location>
        <begin position="68"/>
        <end position="89"/>
    </location>
</feature>
<keyword evidence="1" id="KW-0812">Transmembrane</keyword>
<keyword evidence="1" id="KW-0472">Membrane</keyword>
<accession>A0A9D4Q770</accession>
<evidence type="ECO:0000256" key="1">
    <source>
        <dbReference type="SAM" id="Phobius"/>
    </source>
</evidence>
<gene>
    <name evidence="2" type="ORF">HPB52_016288</name>
</gene>
<reference evidence="2" key="2">
    <citation type="submission" date="2021-09" db="EMBL/GenBank/DDBJ databases">
        <authorList>
            <person name="Jia N."/>
            <person name="Wang J."/>
            <person name="Shi W."/>
            <person name="Du L."/>
            <person name="Sun Y."/>
            <person name="Zhan W."/>
            <person name="Jiang J."/>
            <person name="Wang Q."/>
            <person name="Zhang B."/>
            <person name="Ji P."/>
            <person name="Sakyi L.B."/>
            <person name="Cui X."/>
            <person name="Yuan T."/>
            <person name="Jiang B."/>
            <person name="Yang W."/>
            <person name="Lam T.T.-Y."/>
            <person name="Chang Q."/>
            <person name="Ding S."/>
            <person name="Wang X."/>
            <person name="Zhu J."/>
            <person name="Ruan X."/>
            <person name="Zhao L."/>
            <person name="Wei J."/>
            <person name="Que T."/>
            <person name="Du C."/>
            <person name="Cheng J."/>
            <person name="Dai P."/>
            <person name="Han X."/>
            <person name="Huang E."/>
            <person name="Gao Y."/>
            <person name="Liu J."/>
            <person name="Shao H."/>
            <person name="Ye R."/>
            <person name="Li L."/>
            <person name="Wei W."/>
            <person name="Wang X."/>
            <person name="Wang C."/>
            <person name="Huo Q."/>
            <person name="Li W."/>
            <person name="Guo W."/>
            <person name="Chen H."/>
            <person name="Chen S."/>
            <person name="Zhou L."/>
            <person name="Zhou L."/>
            <person name="Ni X."/>
            <person name="Tian J."/>
            <person name="Zhou Y."/>
            <person name="Sheng Y."/>
            <person name="Liu T."/>
            <person name="Pan Y."/>
            <person name="Xia L."/>
            <person name="Li J."/>
            <person name="Zhao F."/>
            <person name="Cao W."/>
        </authorList>
    </citation>
    <scope>NUCLEOTIDE SEQUENCE</scope>
    <source>
        <strain evidence="2">Rsan-2018</strain>
        <tissue evidence="2">Larvae</tissue>
    </source>
</reference>
<feature type="transmembrane region" description="Helical" evidence="1">
    <location>
        <begin position="12"/>
        <end position="31"/>
    </location>
</feature>
<comment type="caution">
    <text evidence="2">The sequence shown here is derived from an EMBL/GenBank/DDBJ whole genome shotgun (WGS) entry which is preliminary data.</text>
</comment>
<feature type="transmembrane region" description="Helical" evidence="1">
    <location>
        <begin position="37"/>
        <end position="56"/>
    </location>
</feature>
<feature type="transmembrane region" description="Helical" evidence="1">
    <location>
        <begin position="144"/>
        <end position="161"/>
    </location>
</feature>
<evidence type="ECO:0000313" key="2">
    <source>
        <dbReference type="EMBL" id="KAH7969243.1"/>
    </source>
</evidence>
<organism evidence="2 3">
    <name type="scientific">Rhipicephalus sanguineus</name>
    <name type="common">Brown dog tick</name>
    <name type="synonym">Ixodes sanguineus</name>
    <dbReference type="NCBI Taxonomy" id="34632"/>
    <lineage>
        <taxon>Eukaryota</taxon>
        <taxon>Metazoa</taxon>
        <taxon>Ecdysozoa</taxon>
        <taxon>Arthropoda</taxon>
        <taxon>Chelicerata</taxon>
        <taxon>Arachnida</taxon>
        <taxon>Acari</taxon>
        <taxon>Parasitiformes</taxon>
        <taxon>Ixodida</taxon>
        <taxon>Ixodoidea</taxon>
        <taxon>Ixodidae</taxon>
        <taxon>Rhipicephalinae</taxon>
        <taxon>Rhipicephalus</taxon>
        <taxon>Rhipicephalus</taxon>
    </lineage>
</organism>
<dbReference type="Proteomes" id="UP000821837">
    <property type="component" value="Unassembled WGS sequence"/>
</dbReference>
<dbReference type="VEuPathDB" id="VectorBase:RSAN_048737"/>
<keyword evidence="1" id="KW-1133">Transmembrane helix</keyword>
<reference evidence="2" key="1">
    <citation type="journal article" date="2020" name="Cell">
        <title>Large-Scale Comparative Analyses of Tick Genomes Elucidate Their Genetic Diversity and Vector Capacities.</title>
        <authorList>
            <consortium name="Tick Genome and Microbiome Consortium (TIGMIC)"/>
            <person name="Jia N."/>
            <person name="Wang J."/>
            <person name="Shi W."/>
            <person name="Du L."/>
            <person name="Sun Y."/>
            <person name="Zhan W."/>
            <person name="Jiang J.F."/>
            <person name="Wang Q."/>
            <person name="Zhang B."/>
            <person name="Ji P."/>
            <person name="Bell-Sakyi L."/>
            <person name="Cui X.M."/>
            <person name="Yuan T.T."/>
            <person name="Jiang B.G."/>
            <person name="Yang W.F."/>
            <person name="Lam T.T."/>
            <person name="Chang Q.C."/>
            <person name="Ding S.J."/>
            <person name="Wang X.J."/>
            <person name="Zhu J.G."/>
            <person name="Ruan X.D."/>
            <person name="Zhao L."/>
            <person name="Wei J.T."/>
            <person name="Ye R.Z."/>
            <person name="Que T.C."/>
            <person name="Du C.H."/>
            <person name="Zhou Y.H."/>
            <person name="Cheng J.X."/>
            <person name="Dai P.F."/>
            <person name="Guo W.B."/>
            <person name="Han X.H."/>
            <person name="Huang E.J."/>
            <person name="Li L.F."/>
            <person name="Wei W."/>
            <person name="Gao Y.C."/>
            <person name="Liu J.Z."/>
            <person name="Shao H.Z."/>
            <person name="Wang X."/>
            <person name="Wang C.C."/>
            <person name="Yang T.C."/>
            <person name="Huo Q.B."/>
            <person name="Li W."/>
            <person name="Chen H.Y."/>
            <person name="Chen S.E."/>
            <person name="Zhou L.G."/>
            <person name="Ni X.B."/>
            <person name="Tian J.H."/>
            <person name="Sheng Y."/>
            <person name="Liu T."/>
            <person name="Pan Y.S."/>
            <person name="Xia L.Y."/>
            <person name="Li J."/>
            <person name="Zhao F."/>
            <person name="Cao W.C."/>
        </authorList>
    </citation>
    <scope>NUCLEOTIDE SEQUENCE</scope>
    <source>
        <strain evidence="2">Rsan-2018</strain>
    </source>
</reference>
<name>A0A9D4Q770_RHISA</name>
<feature type="transmembrane region" description="Helical" evidence="1">
    <location>
        <begin position="95"/>
        <end position="123"/>
    </location>
</feature>
<keyword evidence="3" id="KW-1185">Reference proteome</keyword>
<dbReference type="GO" id="GO:0016020">
    <property type="term" value="C:membrane"/>
    <property type="evidence" value="ECO:0007669"/>
    <property type="project" value="InterPro"/>
</dbReference>
<dbReference type="EMBL" id="JABSTV010001248">
    <property type="protein sequence ID" value="KAH7969243.1"/>
    <property type="molecule type" value="Genomic_DNA"/>
</dbReference>